<reference evidence="1" key="1">
    <citation type="submission" date="2020-03" db="EMBL/GenBank/DDBJ databases">
        <title>The deep terrestrial virosphere.</title>
        <authorList>
            <person name="Holmfeldt K."/>
            <person name="Nilsson E."/>
            <person name="Simone D."/>
            <person name="Lopez-Fernandez M."/>
            <person name="Wu X."/>
            <person name="de Brujin I."/>
            <person name="Lundin D."/>
            <person name="Andersson A."/>
            <person name="Bertilsson S."/>
            <person name="Dopson M."/>
        </authorList>
    </citation>
    <scope>NUCLEOTIDE SEQUENCE</scope>
    <source>
        <strain evidence="2">MM415B02528</strain>
        <strain evidence="1">TM448A01894</strain>
        <strain evidence="3">TM448B01938</strain>
    </source>
</reference>
<accession>A0A6H1ZTX2</accession>
<dbReference type="AlphaFoldDB" id="A0A6H1ZTX2"/>
<proteinExistence type="predicted"/>
<dbReference type="EMBL" id="MT144849">
    <property type="protein sequence ID" value="QJI00417.1"/>
    <property type="molecule type" value="Genomic_DNA"/>
</dbReference>
<evidence type="ECO:0000313" key="3">
    <source>
        <dbReference type="EMBL" id="QJI00417.1"/>
    </source>
</evidence>
<sequence length="130" mass="15145">MCLDKLEKFKISKYVGYVIMRKQYSDSETLPALYSSLWWHFNNCEIGVKYIAHNIKALTLNNNFEQYTSGFHIFLRKKDAIKYNCNNCNGNIVTTTIMKCKFSKVLAKGLQNNMKCVVANERTLLKEVKE</sequence>
<gene>
    <name evidence="2" type="ORF">MM415B02528_0002</name>
    <name evidence="1" type="ORF">TM448A01894_0004</name>
    <name evidence="3" type="ORF">TM448B01938_0021</name>
</gene>
<evidence type="ECO:0000313" key="1">
    <source>
        <dbReference type="EMBL" id="QJA50767.1"/>
    </source>
</evidence>
<dbReference type="EMBL" id="MT142854">
    <property type="protein sequence ID" value="QJA89557.1"/>
    <property type="molecule type" value="Genomic_DNA"/>
</dbReference>
<evidence type="ECO:0000313" key="2">
    <source>
        <dbReference type="EMBL" id="QJA89557.1"/>
    </source>
</evidence>
<name>A0A6H1ZTX2_9ZZZZ</name>
<protein>
    <submittedName>
        <fullName evidence="1">Uncharacterized protein</fullName>
    </submittedName>
</protein>
<organism evidence="1">
    <name type="scientific">viral metagenome</name>
    <dbReference type="NCBI Taxonomy" id="1070528"/>
    <lineage>
        <taxon>unclassified sequences</taxon>
        <taxon>metagenomes</taxon>
        <taxon>organismal metagenomes</taxon>
    </lineage>
</organism>
<dbReference type="EMBL" id="MT144217">
    <property type="protein sequence ID" value="QJA50767.1"/>
    <property type="molecule type" value="Genomic_DNA"/>
</dbReference>